<dbReference type="AlphaFoldDB" id="A0A7M7M3V4"/>
<dbReference type="EnsemblMetazoa" id="XM_022790906">
    <property type="protein sequence ID" value="XP_022646641"/>
    <property type="gene ID" value="LOC111244153"/>
</dbReference>
<dbReference type="KEGG" id="vde:111244153"/>
<sequence>MTQGALEFGMTEDKVNGMKNEVTIDDLRVKDIHGRLDNHEMAVIGTYVDKRVIPGFLYRVRVIDSPSYLFNGQGLLLESIGRGYGKRITFESESRNEPYNYFYSDTVPEGYAFAPVAIRVHDQLDILPISGTSHGDKSCGRLQVINLTRPQREISTRLNDNGRSLWKSLEVYFTAKVLSATDLLLSCKVRSWTSIDCIGVCHVVKKRGAKRAEIDHVDLKVGSCLAGFKLVPPSQGASPLPVS</sequence>
<keyword evidence="2" id="KW-1185">Reference proteome</keyword>
<evidence type="ECO:0000313" key="1">
    <source>
        <dbReference type="EnsemblMetazoa" id="XP_022646641"/>
    </source>
</evidence>
<organism evidence="1 2">
    <name type="scientific">Varroa destructor</name>
    <name type="common">Honeybee mite</name>
    <dbReference type="NCBI Taxonomy" id="109461"/>
    <lineage>
        <taxon>Eukaryota</taxon>
        <taxon>Metazoa</taxon>
        <taxon>Ecdysozoa</taxon>
        <taxon>Arthropoda</taxon>
        <taxon>Chelicerata</taxon>
        <taxon>Arachnida</taxon>
        <taxon>Acari</taxon>
        <taxon>Parasitiformes</taxon>
        <taxon>Mesostigmata</taxon>
        <taxon>Gamasina</taxon>
        <taxon>Dermanyssoidea</taxon>
        <taxon>Varroidae</taxon>
        <taxon>Varroa</taxon>
    </lineage>
</organism>
<accession>A0A7M7M3V4</accession>
<protein>
    <submittedName>
        <fullName evidence="1">Uncharacterized protein</fullName>
    </submittedName>
</protein>
<dbReference type="GeneID" id="111244153"/>
<dbReference type="OrthoDB" id="5953973at2759"/>
<reference evidence="1" key="1">
    <citation type="submission" date="2021-01" db="UniProtKB">
        <authorList>
            <consortium name="EnsemblMetazoa"/>
        </authorList>
    </citation>
    <scope>IDENTIFICATION</scope>
</reference>
<proteinExistence type="predicted"/>
<evidence type="ECO:0000313" key="2">
    <source>
        <dbReference type="Proteomes" id="UP000594260"/>
    </source>
</evidence>
<dbReference type="Proteomes" id="UP000594260">
    <property type="component" value="Unplaced"/>
</dbReference>
<name>A0A7M7M3V4_VARDE</name>
<dbReference type="InParanoid" id="A0A7M7M3V4"/>
<dbReference type="RefSeq" id="XP_022646641.1">
    <property type="nucleotide sequence ID" value="XM_022790906.1"/>
</dbReference>